<keyword evidence="6" id="KW-0863">Zinc-finger</keyword>
<evidence type="ECO:0000256" key="4">
    <source>
        <dbReference type="ARBA" id="ARBA00022705"/>
    </source>
</evidence>
<reference evidence="11 12" key="1">
    <citation type="journal article" date="2009" name="Science">
        <title>Green evolution and dynamic adaptations revealed by genomes of the marine picoeukaryotes Micromonas.</title>
        <authorList>
            <person name="Worden A.Z."/>
            <person name="Lee J.H."/>
            <person name="Mock T."/>
            <person name="Rouze P."/>
            <person name="Simmons M.P."/>
            <person name="Aerts A.L."/>
            <person name="Allen A.E."/>
            <person name="Cuvelier M.L."/>
            <person name="Derelle E."/>
            <person name="Everett M.V."/>
            <person name="Foulon E."/>
            <person name="Grimwood J."/>
            <person name="Gundlach H."/>
            <person name="Henrissat B."/>
            <person name="Napoli C."/>
            <person name="McDonald S.M."/>
            <person name="Parker M.S."/>
            <person name="Rombauts S."/>
            <person name="Salamov A."/>
            <person name="Von Dassow P."/>
            <person name="Badger J.H."/>
            <person name="Coutinho P.M."/>
            <person name="Demir E."/>
            <person name="Dubchak I."/>
            <person name="Gentemann C."/>
            <person name="Eikrem W."/>
            <person name="Gready J.E."/>
            <person name="John U."/>
            <person name="Lanier W."/>
            <person name="Lindquist E.A."/>
            <person name="Lucas S."/>
            <person name="Mayer K.F."/>
            <person name="Moreau H."/>
            <person name="Not F."/>
            <person name="Otillar R."/>
            <person name="Panaud O."/>
            <person name="Pangilinan J."/>
            <person name="Paulsen I."/>
            <person name="Piegu B."/>
            <person name="Poliakov A."/>
            <person name="Robbens S."/>
            <person name="Schmutz J."/>
            <person name="Toulza E."/>
            <person name="Wyss T."/>
            <person name="Zelensky A."/>
            <person name="Zhou K."/>
            <person name="Armbrust E.V."/>
            <person name="Bhattacharya D."/>
            <person name="Goodenough U.W."/>
            <person name="Van de Peer Y."/>
            <person name="Grigoriev I.V."/>
        </authorList>
    </citation>
    <scope>NUCLEOTIDE SEQUENCE [LARGE SCALE GENOMIC DNA]</scope>
    <source>
        <strain evidence="12">RCC299 / NOUM17</strain>
    </source>
</reference>
<evidence type="ECO:0000256" key="2">
    <source>
        <dbReference type="ARBA" id="ARBA00009679"/>
    </source>
</evidence>
<dbReference type="Gene3D" id="2.40.50.140">
    <property type="entry name" value="Nucleic acid-binding proteins"/>
    <property type="match status" value="1"/>
</dbReference>
<dbReference type="SMART" id="SM01280">
    <property type="entry name" value="Mcm10"/>
    <property type="match status" value="1"/>
</dbReference>
<dbReference type="InterPro" id="IPR015411">
    <property type="entry name" value="Rep_factor_Mcm10_C"/>
</dbReference>
<proteinExistence type="inferred from homology"/>
<dbReference type="Proteomes" id="UP000002009">
    <property type="component" value="Chromosome 11"/>
</dbReference>
<evidence type="ECO:0000256" key="9">
    <source>
        <dbReference type="SAM" id="MobiDB-lite"/>
    </source>
</evidence>
<dbReference type="InterPro" id="IPR055065">
    <property type="entry name" value="OB_MCM10"/>
</dbReference>
<dbReference type="PANTHER" id="PTHR13454">
    <property type="entry name" value="PROTEIN MCM10 HOMOLOG"/>
    <property type="match status" value="1"/>
</dbReference>
<dbReference type="OMA" id="FRLDTIH"/>
<dbReference type="InterPro" id="IPR012340">
    <property type="entry name" value="NA-bd_OB-fold"/>
</dbReference>
<keyword evidence="8" id="KW-0539">Nucleus</keyword>
<feature type="compositionally biased region" description="Basic and acidic residues" evidence="9">
    <location>
        <begin position="445"/>
        <end position="455"/>
    </location>
</feature>
<dbReference type="InterPro" id="IPR015408">
    <property type="entry name" value="Znf_Mcm10/DnaG"/>
</dbReference>
<dbReference type="GO" id="GO:0003688">
    <property type="term" value="F:DNA replication origin binding"/>
    <property type="evidence" value="ECO:0007669"/>
    <property type="project" value="TreeGrafter"/>
</dbReference>
<evidence type="ECO:0000256" key="1">
    <source>
        <dbReference type="ARBA" id="ARBA00004123"/>
    </source>
</evidence>
<feature type="domain" description="Replication factor Mcm10 C-terminal" evidence="10">
    <location>
        <begin position="248"/>
        <end position="634"/>
    </location>
</feature>
<dbReference type="PANTHER" id="PTHR13454:SF11">
    <property type="entry name" value="PROTEIN MCM10 HOMOLOG"/>
    <property type="match status" value="1"/>
</dbReference>
<comment type="similarity">
    <text evidence="2">Belongs to the MCM10 family.</text>
</comment>
<protein>
    <recommendedName>
        <fullName evidence="3">Protein MCM10 homolog</fullName>
    </recommendedName>
</protein>
<evidence type="ECO:0000256" key="7">
    <source>
        <dbReference type="ARBA" id="ARBA00022833"/>
    </source>
</evidence>
<feature type="region of interest" description="Disordered" evidence="9">
    <location>
        <begin position="396"/>
        <end position="470"/>
    </location>
</feature>
<feature type="compositionally biased region" description="Low complexity" evidence="9">
    <location>
        <begin position="398"/>
        <end position="413"/>
    </location>
</feature>
<comment type="subcellular location">
    <subcellularLocation>
        <location evidence="1">Nucleus</location>
    </subcellularLocation>
</comment>
<dbReference type="Pfam" id="PF22379">
    <property type="entry name" value="OB_MCM10"/>
    <property type="match status" value="1"/>
</dbReference>
<evidence type="ECO:0000256" key="5">
    <source>
        <dbReference type="ARBA" id="ARBA00022723"/>
    </source>
</evidence>
<evidence type="ECO:0000313" key="11">
    <source>
        <dbReference type="EMBL" id="ACO66356.1"/>
    </source>
</evidence>
<organism evidence="11 12">
    <name type="scientific">Micromonas commoda (strain RCC299 / NOUM17 / CCMP2709)</name>
    <name type="common">Picoplanktonic green alga</name>
    <dbReference type="NCBI Taxonomy" id="296587"/>
    <lineage>
        <taxon>Eukaryota</taxon>
        <taxon>Viridiplantae</taxon>
        <taxon>Chlorophyta</taxon>
        <taxon>Mamiellophyceae</taxon>
        <taxon>Mamiellales</taxon>
        <taxon>Mamiellaceae</taxon>
        <taxon>Micromonas</taxon>
    </lineage>
</organism>
<keyword evidence="5" id="KW-0479">Metal-binding</keyword>
<dbReference type="OrthoDB" id="498800at2759"/>
<dbReference type="Pfam" id="PF09329">
    <property type="entry name" value="zf-primase"/>
    <property type="match status" value="1"/>
</dbReference>
<dbReference type="KEGG" id="mis:MICPUN_102913"/>
<evidence type="ECO:0000256" key="6">
    <source>
        <dbReference type="ARBA" id="ARBA00022771"/>
    </source>
</evidence>
<dbReference type="GO" id="GO:0003697">
    <property type="term" value="F:single-stranded DNA binding"/>
    <property type="evidence" value="ECO:0007669"/>
    <property type="project" value="InterPro"/>
</dbReference>
<dbReference type="GO" id="GO:0008270">
    <property type="term" value="F:zinc ion binding"/>
    <property type="evidence" value="ECO:0007669"/>
    <property type="project" value="UniProtKB-KW"/>
</dbReference>
<dbReference type="InParanoid" id="C1EDF5"/>
<dbReference type="EMBL" id="CP001330">
    <property type="protein sequence ID" value="ACO66356.1"/>
    <property type="molecule type" value="Genomic_DNA"/>
</dbReference>
<dbReference type="AlphaFoldDB" id="C1EDF5"/>
<dbReference type="GO" id="GO:0006270">
    <property type="term" value="P:DNA replication initiation"/>
    <property type="evidence" value="ECO:0007669"/>
    <property type="project" value="InterPro"/>
</dbReference>
<feature type="region of interest" description="Disordered" evidence="9">
    <location>
        <begin position="231"/>
        <end position="281"/>
    </location>
</feature>
<gene>
    <name evidence="11" type="ORF">MICPUN_102913</name>
</gene>
<keyword evidence="4" id="KW-0235">DNA replication</keyword>
<dbReference type="InterPro" id="IPR040184">
    <property type="entry name" value="Mcm10"/>
</dbReference>
<name>C1EDF5_MICCC</name>
<dbReference type="RefSeq" id="XP_002505098.1">
    <property type="nucleotide sequence ID" value="XM_002505052.1"/>
</dbReference>
<dbReference type="GO" id="GO:0043596">
    <property type="term" value="C:nuclear replication fork"/>
    <property type="evidence" value="ECO:0007669"/>
    <property type="project" value="TreeGrafter"/>
</dbReference>
<accession>C1EDF5</accession>
<evidence type="ECO:0000259" key="10">
    <source>
        <dbReference type="SMART" id="SM01280"/>
    </source>
</evidence>
<evidence type="ECO:0000256" key="3">
    <source>
        <dbReference type="ARBA" id="ARBA00017770"/>
    </source>
</evidence>
<dbReference type="eggNOG" id="KOG3056">
    <property type="taxonomic scope" value="Eukaryota"/>
</dbReference>
<evidence type="ECO:0000313" key="12">
    <source>
        <dbReference type="Proteomes" id="UP000002009"/>
    </source>
</evidence>
<feature type="region of interest" description="Disordered" evidence="9">
    <location>
        <begin position="1"/>
        <end position="24"/>
    </location>
</feature>
<sequence length="652" mass="70129">MQGRPKPARAFTTTASEREREQAQRDQLRAQQARVETVEKYSGLRIKNRVVAGMVVEDRFADLRFYRLKDLRPAVTGRWATAGVLVEKSLKSSSNGGSYSVWKLSDLGRDDACISVFLFGQAHTDNWREPEGTIWSVVDAQLNESRGDRDGGRPSATVDGKDPRALWKLGTSADFGRCRGVRRDGNNCTMHVNRSLSEYCSYHASAALKAFTRSGRMNVGVRRAPKFTVNGKTVMGTRGGGNGGKTPSLPPGVHAAGYRAQHQHQRQQQQQQPARTYGDEERRAIAARHGLSSGSRGAAMLGGLAPRGNTAGAGARFAAAFAKLDDGKDPRKDPENIVLVDDGFDCDGDALRDMIKDMASAERAKAVAKALKPPDPNDWRRKPLGEVRVCVGVTNVPASSSGAKAGAKAGAKGLTPGATRTTPGSEGRTRLEAQAGVGKNGPPEMDPRGAKRRGDSQSTAKPPVPGSFGDVFGCVLDGQDDTKRSRYADDAEALENERLMTAMDALEKQDKLYTQLTNTRSMKVTASKCVHPGCGAVYEQGRRPTRCFEERHQAKAIQAEKRWFKCASGNCQARCVTLNKPFPPHKCHKCGCADWDRTGIPASAGAAGKGFEEEVANAKGMLARGVEHGFSLGGGGAVYDGGARHFESIIDG</sequence>
<dbReference type="GeneID" id="8247211"/>
<keyword evidence="7" id="KW-0862">Zinc</keyword>
<evidence type="ECO:0000256" key="8">
    <source>
        <dbReference type="ARBA" id="ARBA00023242"/>
    </source>
</evidence>
<dbReference type="STRING" id="296587.C1EDF5"/>
<keyword evidence="12" id="KW-1185">Reference proteome</keyword>